<dbReference type="PANTHER" id="PTHR43798:SF33">
    <property type="entry name" value="HYDROLASE, PUTATIVE (AFU_ORTHOLOGUE AFUA_2G14860)-RELATED"/>
    <property type="match status" value="1"/>
</dbReference>
<keyword evidence="3" id="KW-1185">Reference proteome</keyword>
<protein>
    <submittedName>
        <fullName evidence="2">Alpha/beta fold hydrolase</fullName>
    </submittedName>
</protein>
<dbReference type="InterPro" id="IPR050266">
    <property type="entry name" value="AB_hydrolase_sf"/>
</dbReference>
<dbReference type="Gene3D" id="3.40.50.1820">
    <property type="entry name" value="alpha/beta hydrolase"/>
    <property type="match status" value="1"/>
</dbReference>
<dbReference type="SUPFAM" id="SSF53474">
    <property type="entry name" value="alpha/beta-Hydrolases"/>
    <property type="match status" value="1"/>
</dbReference>
<dbReference type="Proteomes" id="UP001597368">
    <property type="component" value="Unassembled WGS sequence"/>
</dbReference>
<dbReference type="Pfam" id="PF00561">
    <property type="entry name" value="Abhydrolase_1"/>
    <property type="match status" value="1"/>
</dbReference>
<reference evidence="3" key="1">
    <citation type="journal article" date="2019" name="Int. J. Syst. Evol. Microbiol.">
        <title>The Global Catalogue of Microorganisms (GCM) 10K type strain sequencing project: providing services to taxonomists for standard genome sequencing and annotation.</title>
        <authorList>
            <consortium name="The Broad Institute Genomics Platform"/>
            <consortium name="The Broad Institute Genome Sequencing Center for Infectious Disease"/>
            <person name="Wu L."/>
            <person name="Ma J."/>
        </authorList>
    </citation>
    <scope>NUCLEOTIDE SEQUENCE [LARGE SCALE GENOMIC DNA]</scope>
    <source>
        <strain evidence="3">ICMP 6774ER</strain>
    </source>
</reference>
<dbReference type="PANTHER" id="PTHR43798">
    <property type="entry name" value="MONOACYLGLYCEROL LIPASE"/>
    <property type="match status" value="1"/>
</dbReference>
<dbReference type="RefSeq" id="WP_379580222.1">
    <property type="nucleotide sequence ID" value="NZ_JBHUFV010000061.1"/>
</dbReference>
<dbReference type="InterPro" id="IPR000073">
    <property type="entry name" value="AB_hydrolase_1"/>
</dbReference>
<comment type="caution">
    <text evidence="2">The sequence shown here is derived from an EMBL/GenBank/DDBJ whole genome shotgun (WGS) entry which is preliminary data.</text>
</comment>
<evidence type="ECO:0000313" key="2">
    <source>
        <dbReference type="EMBL" id="MFD1938302.1"/>
    </source>
</evidence>
<evidence type="ECO:0000259" key="1">
    <source>
        <dbReference type="Pfam" id="PF00561"/>
    </source>
</evidence>
<sequence length="313" mass="32729">MLRRITGWCTALVALTAGAGFGYESVAGQHDGERFPAPGRLVRVGAQQLHLNCSGTGSPTVVLEAGLAESSASWEVIQRELSGGHRVCAYDRAGYAWSQDGPPPRTAAQAAGELHALLTAAGEAGPYVLAGHSYGGSIVRVFADRQPDLTAGLVLIDVTDENAVQALHMSRPLLAAQFTVNGLLARVGLLRLFSDALVPSDATTAARAQALVVYGSRSMEAARAEAWAALDSAAQVRGTVRPGAWGNLPVVVIIPAYQPAVAVEQARRLAALSSRGKFLIAATSEHYVQHAQPGLVIDAVRAVIADGTRSRSR</sequence>
<dbReference type="EMBL" id="JBHUFV010000061">
    <property type="protein sequence ID" value="MFD1938302.1"/>
    <property type="molecule type" value="Genomic_DNA"/>
</dbReference>
<organism evidence="2 3">
    <name type="scientific">Nonomuraea mangrovi</name>
    <dbReference type="NCBI Taxonomy" id="2316207"/>
    <lineage>
        <taxon>Bacteria</taxon>
        <taxon>Bacillati</taxon>
        <taxon>Actinomycetota</taxon>
        <taxon>Actinomycetes</taxon>
        <taxon>Streptosporangiales</taxon>
        <taxon>Streptosporangiaceae</taxon>
        <taxon>Nonomuraea</taxon>
    </lineage>
</organism>
<feature type="domain" description="AB hydrolase-1" evidence="1">
    <location>
        <begin position="59"/>
        <end position="289"/>
    </location>
</feature>
<dbReference type="InterPro" id="IPR029058">
    <property type="entry name" value="AB_hydrolase_fold"/>
</dbReference>
<keyword evidence="2" id="KW-0378">Hydrolase</keyword>
<dbReference type="GO" id="GO:0016787">
    <property type="term" value="F:hydrolase activity"/>
    <property type="evidence" value="ECO:0007669"/>
    <property type="project" value="UniProtKB-KW"/>
</dbReference>
<gene>
    <name evidence="2" type="ORF">ACFSKW_43180</name>
</gene>
<proteinExistence type="predicted"/>
<accession>A0ABW4TA77</accession>
<name>A0ABW4TA77_9ACTN</name>
<evidence type="ECO:0000313" key="3">
    <source>
        <dbReference type="Proteomes" id="UP001597368"/>
    </source>
</evidence>
<dbReference type="PRINTS" id="PR00111">
    <property type="entry name" value="ABHYDROLASE"/>
</dbReference>